<accession>A0A5J4VGF6</accession>
<dbReference type="Proteomes" id="UP000324800">
    <property type="component" value="Unassembled WGS sequence"/>
</dbReference>
<feature type="compositionally biased region" description="Acidic residues" evidence="1">
    <location>
        <begin position="25"/>
        <end position="59"/>
    </location>
</feature>
<name>A0A5J4VGF6_9EUKA</name>
<feature type="region of interest" description="Disordered" evidence="1">
    <location>
        <begin position="216"/>
        <end position="236"/>
    </location>
</feature>
<evidence type="ECO:0000313" key="3">
    <source>
        <dbReference type="Proteomes" id="UP000324800"/>
    </source>
</evidence>
<reference evidence="2 3" key="1">
    <citation type="submission" date="2019-03" db="EMBL/GenBank/DDBJ databases">
        <title>Single cell metagenomics reveals metabolic interactions within the superorganism composed of flagellate Streblomastix strix and complex community of Bacteroidetes bacteria on its surface.</title>
        <authorList>
            <person name="Treitli S.C."/>
            <person name="Kolisko M."/>
            <person name="Husnik F."/>
            <person name="Keeling P."/>
            <person name="Hampl V."/>
        </authorList>
    </citation>
    <scope>NUCLEOTIDE SEQUENCE [LARGE SCALE GENOMIC DNA]</scope>
    <source>
        <strain evidence="2">ST1C</strain>
    </source>
</reference>
<feature type="region of interest" description="Disordered" evidence="1">
    <location>
        <begin position="1"/>
        <end position="90"/>
    </location>
</feature>
<sequence length="236" mass="26591">MSQKSSVVSKAEKKKAKKKKKEIVEESEEVEEEEEEDEGDEEEEEDEAEEEEEEEEEEEVKPKPKKQKSKKSKESSIKSVFDKSGTTISGTGIHIRDIQNTIVEILDVGAEKSSENGGFVKVRLRNKNSLQNAVDVTIDERNGCTIAFAPHGTPITIPQATISTSGLQTSPYYPPQPYFPIQQQQQLQQQQYIPAPGSFQFNRAKNLSAKMAELLHSQPPPQQPEPLPFRMPGYFQ</sequence>
<feature type="compositionally biased region" description="Basic residues" evidence="1">
    <location>
        <begin position="12"/>
        <end position="21"/>
    </location>
</feature>
<organism evidence="2 3">
    <name type="scientific">Streblomastix strix</name>
    <dbReference type="NCBI Taxonomy" id="222440"/>
    <lineage>
        <taxon>Eukaryota</taxon>
        <taxon>Metamonada</taxon>
        <taxon>Preaxostyla</taxon>
        <taxon>Oxymonadida</taxon>
        <taxon>Streblomastigidae</taxon>
        <taxon>Streblomastix</taxon>
    </lineage>
</organism>
<gene>
    <name evidence="2" type="ORF">EZS28_023057</name>
</gene>
<feature type="compositionally biased region" description="Pro residues" evidence="1">
    <location>
        <begin position="218"/>
        <end position="229"/>
    </location>
</feature>
<evidence type="ECO:0000256" key="1">
    <source>
        <dbReference type="SAM" id="MobiDB-lite"/>
    </source>
</evidence>
<comment type="caution">
    <text evidence="2">The sequence shown here is derived from an EMBL/GenBank/DDBJ whole genome shotgun (WGS) entry which is preliminary data.</text>
</comment>
<dbReference type="AlphaFoldDB" id="A0A5J4VGF6"/>
<proteinExistence type="predicted"/>
<evidence type="ECO:0000313" key="2">
    <source>
        <dbReference type="EMBL" id="KAA6381416.1"/>
    </source>
</evidence>
<dbReference type="EMBL" id="SNRW01007334">
    <property type="protein sequence ID" value="KAA6381416.1"/>
    <property type="molecule type" value="Genomic_DNA"/>
</dbReference>
<protein>
    <submittedName>
        <fullName evidence="2">Uncharacterized protein</fullName>
    </submittedName>
</protein>